<evidence type="ECO:0000313" key="2">
    <source>
        <dbReference type="EMBL" id="KAG1794441.1"/>
    </source>
</evidence>
<evidence type="ECO:0000256" key="1">
    <source>
        <dbReference type="SAM" id="MobiDB-lite"/>
    </source>
</evidence>
<reference evidence="2" key="1">
    <citation type="journal article" date="2020" name="New Phytol.">
        <title>Comparative genomics reveals dynamic genome evolution in host specialist ectomycorrhizal fungi.</title>
        <authorList>
            <person name="Lofgren L.A."/>
            <person name="Nguyen N.H."/>
            <person name="Vilgalys R."/>
            <person name="Ruytinx J."/>
            <person name="Liao H.L."/>
            <person name="Branco S."/>
            <person name="Kuo A."/>
            <person name="LaButti K."/>
            <person name="Lipzen A."/>
            <person name="Andreopoulos W."/>
            <person name="Pangilinan J."/>
            <person name="Riley R."/>
            <person name="Hundley H."/>
            <person name="Na H."/>
            <person name="Barry K."/>
            <person name="Grigoriev I.V."/>
            <person name="Stajich J.E."/>
            <person name="Kennedy P.G."/>
        </authorList>
    </citation>
    <scope>NUCLEOTIDE SEQUENCE</scope>
    <source>
        <strain evidence="2">S12</strain>
    </source>
</reference>
<dbReference type="Proteomes" id="UP000719766">
    <property type="component" value="Unassembled WGS sequence"/>
</dbReference>
<dbReference type="GeneID" id="64600307"/>
<feature type="region of interest" description="Disordered" evidence="1">
    <location>
        <begin position="1"/>
        <end position="22"/>
    </location>
</feature>
<organism evidence="2 3">
    <name type="scientific">Suillus plorans</name>
    <dbReference type="NCBI Taxonomy" id="116603"/>
    <lineage>
        <taxon>Eukaryota</taxon>
        <taxon>Fungi</taxon>
        <taxon>Dikarya</taxon>
        <taxon>Basidiomycota</taxon>
        <taxon>Agaricomycotina</taxon>
        <taxon>Agaricomycetes</taxon>
        <taxon>Agaricomycetidae</taxon>
        <taxon>Boletales</taxon>
        <taxon>Suillineae</taxon>
        <taxon>Suillaceae</taxon>
        <taxon>Suillus</taxon>
    </lineage>
</organism>
<sequence length="140" mass="14975">MTQLSPASQPANVPTEADVENVPAEADVETTSCCTKGDCCGEIHCGHTSFIVDEVKACGSTGKVCMPPCCVDLVARAVLRLLQDHHGSAAIRNMVHSMIFEELYLGQRESDSPEIHVEERGGVSYITVPTDDLDVNAEDG</sequence>
<comment type="caution">
    <text evidence="2">The sequence shown here is derived from an EMBL/GenBank/DDBJ whole genome shotgun (WGS) entry which is preliminary data.</text>
</comment>
<keyword evidence="3" id="KW-1185">Reference proteome</keyword>
<dbReference type="OrthoDB" id="2664380at2759"/>
<evidence type="ECO:0000313" key="3">
    <source>
        <dbReference type="Proteomes" id="UP000719766"/>
    </source>
</evidence>
<name>A0A9P7AR40_9AGAM</name>
<proteinExistence type="predicted"/>
<protein>
    <submittedName>
        <fullName evidence="2">Uncharacterized protein</fullName>
    </submittedName>
</protein>
<gene>
    <name evidence="2" type="ORF">HD556DRAFT_1443003</name>
</gene>
<feature type="compositionally biased region" description="Polar residues" evidence="1">
    <location>
        <begin position="1"/>
        <end position="12"/>
    </location>
</feature>
<dbReference type="AlphaFoldDB" id="A0A9P7AR40"/>
<accession>A0A9P7AR40</accession>
<dbReference type="EMBL" id="JABBWE010000026">
    <property type="protein sequence ID" value="KAG1794441.1"/>
    <property type="molecule type" value="Genomic_DNA"/>
</dbReference>
<dbReference type="RefSeq" id="XP_041160608.1">
    <property type="nucleotide sequence ID" value="XM_041306543.1"/>
</dbReference>